<dbReference type="CDD" id="cd07012">
    <property type="entry name" value="PBP2_Bug_TTT"/>
    <property type="match status" value="1"/>
</dbReference>
<dbReference type="EMBL" id="NRSG01000109">
    <property type="protein sequence ID" value="MBK1659569.1"/>
    <property type="molecule type" value="Genomic_DNA"/>
</dbReference>
<dbReference type="PANTHER" id="PTHR42928">
    <property type="entry name" value="TRICARBOXYLATE-BINDING PROTEIN"/>
    <property type="match status" value="1"/>
</dbReference>
<dbReference type="Pfam" id="PF03401">
    <property type="entry name" value="TctC"/>
    <property type="match status" value="1"/>
</dbReference>
<protein>
    <submittedName>
        <fullName evidence="3">LacI family transcriptional regulator</fullName>
    </submittedName>
</protein>
<dbReference type="InterPro" id="IPR005064">
    <property type="entry name" value="BUG"/>
</dbReference>
<dbReference type="RefSeq" id="WP_133219842.1">
    <property type="nucleotide sequence ID" value="NZ_NRSG01000109.1"/>
</dbReference>
<evidence type="ECO:0000313" key="4">
    <source>
        <dbReference type="Proteomes" id="UP000697995"/>
    </source>
</evidence>
<dbReference type="PIRSF" id="PIRSF017082">
    <property type="entry name" value="YflP"/>
    <property type="match status" value="1"/>
</dbReference>
<evidence type="ECO:0000313" key="3">
    <source>
        <dbReference type="EMBL" id="MBK1659569.1"/>
    </source>
</evidence>
<feature type="signal peptide" evidence="2">
    <location>
        <begin position="1"/>
        <end position="19"/>
    </location>
</feature>
<sequence length="321" mass="32953">MRRRALAAALGLLPAAAAAQPAWRPDHPVRLVVPFPPGGPTDLVARPLAQRLTEALGQPVLADNRGGAGGNLAGELVARAAPDGHTLLLSNVGVLAVNQALYRTLPFDPERDFTPVALVAGAPVALVVHPGVPARTVAEFVAWAKAQASPLPYASAGAGTPGHLAGELFRSLTGAPLQHAPYRGSAPALQDVVAGYVRAMFDPVQSPLPQIEAGRLRALAVSGASRSPALPAVPTLAEAGVAGHDMVAWWAVVGPAGLPAPVVARLAGEIGRIAESADWQERLGRLGISPIFLGPEALAVFRRREAATWGEAVRASGAKAE</sequence>
<keyword evidence="2" id="KW-0732">Signal</keyword>
<accession>A0ABS1D0X3</accession>
<dbReference type="SUPFAM" id="SSF53850">
    <property type="entry name" value="Periplasmic binding protein-like II"/>
    <property type="match status" value="1"/>
</dbReference>
<name>A0ABS1D0X3_9PROT</name>
<proteinExistence type="inferred from homology"/>
<comment type="similarity">
    <text evidence="1">Belongs to the UPF0065 (bug) family.</text>
</comment>
<dbReference type="Gene3D" id="3.40.190.10">
    <property type="entry name" value="Periplasmic binding protein-like II"/>
    <property type="match status" value="1"/>
</dbReference>
<reference evidence="3 4" key="1">
    <citation type="journal article" date="2020" name="Microorganisms">
        <title>Osmotic Adaptation and Compatible Solute Biosynthesis of Phototrophic Bacteria as Revealed from Genome Analyses.</title>
        <authorList>
            <person name="Imhoff J.F."/>
            <person name="Rahn T."/>
            <person name="Kunzel S."/>
            <person name="Keller A."/>
            <person name="Neulinger S.C."/>
        </authorList>
    </citation>
    <scope>NUCLEOTIDE SEQUENCE [LARGE SCALE GENOMIC DNA]</scope>
    <source>
        <strain evidence="3 4">DSM 15382</strain>
    </source>
</reference>
<evidence type="ECO:0000256" key="1">
    <source>
        <dbReference type="ARBA" id="ARBA00006987"/>
    </source>
</evidence>
<feature type="chain" id="PRO_5045401648" evidence="2">
    <location>
        <begin position="20"/>
        <end position="321"/>
    </location>
</feature>
<evidence type="ECO:0000256" key="2">
    <source>
        <dbReference type="SAM" id="SignalP"/>
    </source>
</evidence>
<dbReference type="PANTHER" id="PTHR42928:SF5">
    <property type="entry name" value="BLR1237 PROTEIN"/>
    <property type="match status" value="1"/>
</dbReference>
<dbReference type="Gene3D" id="3.40.190.150">
    <property type="entry name" value="Bordetella uptake gene, domain 1"/>
    <property type="match status" value="1"/>
</dbReference>
<dbReference type="Proteomes" id="UP000697995">
    <property type="component" value="Unassembled WGS sequence"/>
</dbReference>
<organism evidence="3 4">
    <name type="scientific">Paracraurococcus ruber</name>
    <dbReference type="NCBI Taxonomy" id="77675"/>
    <lineage>
        <taxon>Bacteria</taxon>
        <taxon>Pseudomonadati</taxon>
        <taxon>Pseudomonadota</taxon>
        <taxon>Alphaproteobacteria</taxon>
        <taxon>Acetobacterales</taxon>
        <taxon>Roseomonadaceae</taxon>
        <taxon>Paracraurococcus</taxon>
    </lineage>
</organism>
<dbReference type="InterPro" id="IPR042100">
    <property type="entry name" value="Bug_dom1"/>
</dbReference>
<comment type="caution">
    <text evidence="3">The sequence shown here is derived from an EMBL/GenBank/DDBJ whole genome shotgun (WGS) entry which is preliminary data.</text>
</comment>
<keyword evidence="4" id="KW-1185">Reference proteome</keyword>
<gene>
    <name evidence="3" type="ORF">CKO45_15125</name>
</gene>